<reference evidence="1" key="1">
    <citation type="journal article" date="2020" name="Stud. Mycol.">
        <title>101 Dothideomycetes genomes: a test case for predicting lifestyles and emergence of pathogens.</title>
        <authorList>
            <person name="Haridas S."/>
            <person name="Albert R."/>
            <person name="Binder M."/>
            <person name="Bloem J."/>
            <person name="Labutti K."/>
            <person name="Salamov A."/>
            <person name="Andreopoulos B."/>
            <person name="Baker S."/>
            <person name="Barry K."/>
            <person name="Bills G."/>
            <person name="Bluhm B."/>
            <person name="Cannon C."/>
            <person name="Castanera R."/>
            <person name="Culley D."/>
            <person name="Daum C."/>
            <person name="Ezra D."/>
            <person name="Gonzalez J."/>
            <person name="Henrissat B."/>
            <person name="Kuo A."/>
            <person name="Liang C."/>
            <person name="Lipzen A."/>
            <person name="Lutzoni F."/>
            <person name="Magnuson J."/>
            <person name="Mondo S."/>
            <person name="Nolan M."/>
            <person name="Ohm R."/>
            <person name="Pangilinan J."/>
            <person name="Park H.-J."/>
            <person name="Ramirez L."/>
            <person name="Alfaro M."/>
            <person name="Sun H."/>
            <person name="Tritt A."/>
            <person name="Yoshinaga Y."/>
            <person name="Zwiers L.-H."/>
            <person name="Turgeon B."/>
            <person name="Goodwin S."/>
            <person name="Spatafora J."/>
            <person name="Crous P."/>
            <person name="Grigoriev I."/>
        </authorList>
    </citation>
    <scope>NUCLEOTIDE SEQUENCE</scope>
    <source>
        <strain evidence="1">CBS 525.71</strain>
    </source>
</reference>
<keyword evidence="2" id="KW-1185">Reference proteome</keyword>
<accession>A0ACB6RNI5</accession>
<name>A0ACB6RNI5_9PLEO</name>
<proteinExistence type="predicted"/>
<organism evidence="1 2">
    <name type="scientific">Macroventuria anomochaeta</name>
    <dbReference type="NCBI Taxonomy" id="301207"/>
    <lineage>
        <taxon>Eukaryota</taxon>
        <taxon>Fungi</taxon>
        <taxon>Dikarya</taxon>
        <taxon>Ascomycota</taxon>
        <taxon>Pezizomycotina</taxon>
        <taxon>Dothideomycetes</taxon>
        <taxon>Pleosporomycetidae</taxon>
        <taxon>Pleosporales</taxon>
        <taxon>Pleosporineae</taxon>
        <taxon>Didymellaceae</taxon>
        <taxon>Macroventuria</taxon>
    </lineage>
</organism>
<dbReference type="Proteomes" id="UP000799754">
    <property type="component" value="Unassembled WGS sequence"/>
</dbReference>
<sequence>MDQHTSRLRADRSGTIEIATYALTGAVVVFFIARQTMKAIVFRKVALDDLFILLATAFAIGLSVTTLILASRDFGVLEFLTLERANTIMKGYYASELLYISSLCFSKLSILVLFYNVVVLRTHRFFVLGFGACIFAWSVGSVIAAAFQCQLPRPWEMMTLRCFNTVGAASTSALMILADDYSESSGSCIVQSTCPQRCLLSCFL</sequence>
<protein>
    <submittedName>
        <fullName evidence="1">Uncharacterized protein</fullName>
    </submittedName>
</protein>
<dbReference type="EMBL" id="MU006736">
    <property type="protein sequence ID" value="KAF2623510.1"/>
    <property type="molecule type" value="Genomic_DNA"/>
</dbReference>
<evidence type="ECO:0000313" key="1">
    <source>
        <dbReference type="EMBL" id="KAF2623510.1"/>
    </source>
</evidence>
<comment type="caution">
    <text evidence="1">The sequence shown here is derived from an EMBL/GenBank/DDBJ whole genome shotgun (WGS) entry which is preliminary data.</text>
</comment>
<gene>
    <name evidence="1" type="ORF">BU25DRAFT_400547</name>
</gene>
<evidence type="ECO:0000313" key="2">
    <source>
        <dbReference type="Proteomes" id="UP000799754"/>
    </source>
</evidence>